<dbReference type="InterPro" id="IPR010839">
    <property type="entry name" value="AtuA_N"/>
</dbReference>
<dbReference type="Pfam" id="PF23544">
    <property type="entry name" value="AtuA_ferredoxin"/>
    <property type="match status" value="1"/>
</dbReference>
<dbReference type="EMBL" id="CP017834">
    <property type="protein sequence ID" value="APJ03640.1"/>
    <property type="molecule type" value="Genomic_DNA"/>
</dbReference>
<dbReference type="Pfam" id="PF07287">
    <property type="entry name" value="AtuA"/>
    <property type="match status" value="1"/>
</dbReference>
<name>A0A1L4D0D2_9BACT</name>
<dbReference type="PANTHER" id="PTHR47708">
    <property type="match status" value="1"/>
</dbReference>
<keyword evidence="4" id="KW-1185">Reference proteome</keyword>
<dbReference type="RefSeq" id="WP_148697380.1">
    <property type="nucleotide sequence ID" value="NZ_CP017834.1"/>
</dbReference>
<evidence type="ECO:0008006" key="5">
    <source>
        <dbReference type="Google" id="ProtNLM"/>
    </source>
</evidence>
<dbReference type="PANTHER" id="PTHR47708:SF2">
    <property type="entry name" value="SI:CH73-132F6.5"/>
    <property type="match status" value="1"/>
</dbReference>
<evidence type="ECO:0000313" key="3">
    <source>
        <dbReference type="EMBL" id="APJ03640.1"/>
    </source>
</evidence>
<organism evidence="3 4">
    <name type="scientific">Silvanigrella aquatica</name>
    <dbReference type="NCBI Taxonomy" id="1915309"/>
    <lineage>
        <taxon>Bacteria</taxon>
        <taxon>Pseudomonadati</taxon>
        <taxon>Bdellovibrionota</taxon>
        <taxon>Oligoflexia</taxon>
        <taxon>Silvanigrellales</taxon>
        <taxon>Silvanigrellaceae</taxon>
        <taxon>Silvanigrella</taxon>
    </lineage>
</organism>
<protein>
    <recommendedName>
        <fullName evidence="5">ATPase</fullName>
    </recommendedName>
</protein>
<evidence type="ECO:0000313" key="4">
    <source>
        <dbReference type="Proteomes" id="UP000184731"/>
    </source>
</evidence>
<feature type="domain" description="Acyclic terpene utilisation N-terminal" evidence="1">
    <location>
        <begin position="7"/>
        <end position="450"/>
    </location>
</feature>
<dbReference type="OrthoDB" id="9763456at2"/>
<proteinExistence type="predicted"/>
<feature type="domain" description="AtuA-like ferredoxin-fold" evidence="2">
    <location>
        <begin position="511"/>
        <end position="607"/>
    </location>
</feature>
<reference evidence="3 4" key="1">
    <citation type="submission" date="2016-10" db="EMBL/GenBank/DDBJ databases">
        <title>Silvanigrella aquatica sp. nov., isolated from a freshwater lake located in the Black Forest, Germany, description of Silvanigrellaceae fam. nov., Silvanigrellales ord. nov., reclassification of the order Bdellovibrionales in the class Oligoflexia, reclassification of the families Bacteriovoracaceae and Halobacteriovoraceae in the new order Bacteriovoracales ord. nov., and reclassification of the family Pseudobacteriovoracaceae in the order Oligoflexiales.</title>
        <authorList>
            <person name="Hahn M.W."/>
            <person name="Schmidt J."/>
            <person name="Koll U."/>
            <person name="Rohde M."/>
            <person name="Verbag S."/>
            <person name="Pitt A."/>
            <person name="Nakai R."/>
            <person name="Naganuma T."/>
            <person name="Lang E."/>
        </authorList>
    </citation>
    <scope>NUCLEOTIDE SEQUENCE [LARGE SCALE GENOMIC DNA]</scope>
    <source>
        <strain evidence="3 4">MWH-Nonnen-W8red</strain>
    </source>
</reference>
<evidence type="ECO:0000259" key="2">
    <source>
        <dbReference type="Pfam" id="PF23544"/>
    </source>
</evidence>
<dbReference type="AlphaFoldDB" id="A0A1L4D0D2"/>
<sequence length="634" mass="70447">MSKKEFIRIANAGGYWGDDPYALRRQVYGELKLDYISIDFLAEVTMSILQKQRAKDPQAGYARDFIFALEPVLEECLKRKIKIITNAGGVNPRACAEALFSLARKKNLNLKVAVIDGDDIYTAIPQLRNSGIDFKNMETGENFEKYADKVLCANTYFGAMPVAESLKNEPDIVLCGRVTDTGITLGAMMHEFKWKQDEYDKLAHGIVAGHIIECGAQASGGNFTDWQKVPSFIDIGFPIVECYPDGSFYVTKHPNTGGHISTQTIREQLLYEMGTPQSYITPDVIADFSTTQLSASSPERVKVSGIKGRKPTDLLKVSIAYEDGYKCSGTLIISGPDVRSKAEMFAKVFWIRLQSELLKAGFSATVDFKNTEYVGDDSTHKGMLNKHDAIEILLKLTVRDHNKEKLNVFRKLLPSMILSGPAGVAVTGGAPTISDVVSYWPALMPQEYSLPNIHIYEQKLNEDKCHLVFEKEKLEWPITKGTSLVENPPLDPWSPALISAMSTSRPIRVCLMEIAHARSGDKGDTVNIGLIGRSPECYVWLRENITDEKVNDWFHSLCKGKVHRYLVPNLWALNFLLEESLGGGGTMSLQIDAQGKTFSQALLRCEVDVPESLLATILPENKACAGELVRRNAE</sequence>
<dbReference type="Proteomes" id="UP000184731">
    <property type="component" value="Chromosome"/>
</dbReference>
<gene>
    <name evidence="3" type="ORF">AXG55_06855</name>
</gene>
<dbReference type="KEGG" id="saqi:AXG55_06855"/>
<dbReference type="STRING" id="1915309.AXG55_06855"/>
<accession>A0A1L4D0D2</accession>
<evidence type="ECO:0000259" key="1">
    <source>
        <dbReference type="Pfam" id="PF07287"/>
    </source>
</evidence>
<dbReference type="InterPro" id="IPR056362">
    <property type="entry name" value="AtuA-like_ferredoxin_dom"/>
</dbReference>